<proteinExistence type="predicted"/>
<evidence type="ECO:0000313" key="3">
    <source>
        <dbReference type="Proteomes" id="UP000036403"/>
    </source>
</evidence>
<feature type="domain" description="Reverse transcriptase" evidence="1">
    <location>
        <begin position="1"/>
        <end position="102"/>
    </location>
</feature>
<reference evidence="2 3" key="1">
    <citation type="submission" date="2015-04" db="EMBL/GenBank/DDBJ databases">
        <title>Lasius niger genome sequencing.</title>
        <authorList>
            <person name="Konorov E.A."/>
            <person name="Nikitin M.A."/>
            <person name="Kirill M.V."/>
            <person name="Chang P."/>
        </authorList>
    </citation>
    <scope>NUCLEOTIDE SEQUENCE [LARGE SCALE GENOMIC DNA]</scope>
    <source>
        <tissue evidence="2">Whole</tissue>
    </source>
</reference>
<keyword evidence="3" id="KW-1185">Reference proteome</keyword>
<dbReference type="InterPro" id="IPR000477">
    <property type="entry name" value="RT_dom"/>
</dbReference>
<organism evidence="2 3">
    <name type="scientific">Lasius niger</name>
    <name type="common">Black garden ant</name>
    <dbReference type="NCBI Taxonomy" id="67767"/>
    <lineage>
        <taxon>Eukaryota</taxon>
        <taxon>Metazoa</taxon>
        <taxon>Ecdysozoa</taxon>
        <taxon>Arthropoda</taxon>
        <taxon>Hexapoda</taxon>
        <taxon>Insecta</taxon>
        <taxon>Pterygota</taxon>
        <taxon>Neoptera</taxon>
        <taxon>Endopterygota</taxon>
        <taxon>Hymenoptera</taxon>
        <taxon>Apocrita</taxon>
        <taxon>Aculeata</taxon>
        <taxon>Formicoidea</taxon>
        <taxon>Formicidae</taxon>
        <taxon>Formicinae</taxon>
        <taxon>Lasius</taxon>
        <taxon>Lasius</taxon>
    </lineage>
</organism>
<dbReference type="OrthoDB" id="7555308at2759"/>
<protein>
    <submittedName>
        <fullName evidence="2">Reverse transcriptase</fullName>
    </submittedName>
</protein>
<dbReference type="EMBL" id="LBMM01006362">
    <property type="protein sequence ID" value="KMQ90667.1"/>
    <property type="molecule type" value="Genomic_DNA"/>
</dbReference>
<sequence length="229" mass="25936">MEHAFDCVLRIGTQDGSSIICYADDTLILASARNAAFASLKASIQIGRVLLCIKSLGLNVSEAKTEATLLHGRHKPEIIPEVVVGNAGIQVKKSMKYLGIIVDSKWSFREHFDYVEAVKVARALCRLMPNFKDPDESKRQLYARTIMSVLLYGAPVWDDALSASKKIQQLLQRVQRTNGVLRRWRECCRYISWLQLERESLSGYVIRVRSEWSRNAVAEIPAQVKIRES</sequence>
<dbReference type="Proteomes" id="UP000036403">
    <property type="component" value="Unassembled WGS sequence"/>
</dbReference>
<evidence type="ECO:0000313" key="2">
    <source>
        <dbReference type="EMBL" id="KMQ90667.1"/>
    </source>
</evidence>
<dbReference type="PROSITE" id="PS50878">
    <property type="entry name" value="RT_POL"/>
    <property type="match status" value="1"/>
</dbReference>
<gene>
    <name evidence="2" type="ORF">RF55_9549</name>
</gene>
<dbReference type="GO" id="GO:0003964">
    <property type="term" value="F:RNA-directed DNA polymerase activity"/>
    <property type="evidence" value="ECO:0007669"/>
    <property type="project" value="UniProtKB-KW"/>
</dbReference>
<keyword evidence="2" id="KW-0695">RNA-directed DNA polymerase</keyword>
<keyword evidence="2" id="KW-0548">Nucleotidyltransferase</keyword>
<comment type="caution">
    <text evidence="2">The sequence shown here is derived from an EMBL/GenBank/DDBJ whole genome shotgun (WGS) entry which is preliminary data.</text>
</comment>
<dbReference type="AlphaFoldDB" id="A0A0J7KK50"/>
<accession>A0A0J7KK50</accession>
<dbReference type="PaxDb" id="67767-A0A0J7KK50"/>
<evidence type="ECO:0000259" key="1">
    <source>
        <dbReference type="PROSITE" id="PS50878"/>
    </source>
</evidence>
<keyword evidence="2" id="KW-0808">Transferase</keyword>
<name>A0A0J7KK50_LASNI</name>